<keyword evidence="3" id="KW-1185">Reference proteome</keyword>
<dbReference type="EMBL" id="FNQR01000028">
    <property type="protein sequence ID" value="SEB20653.1"/>
    <property type="molecule type" value="Genomic_DNA"/>
</dbReference>
<proteinExistence type="predicted"/>
<dbReference type="AlphaFoldDB" id="A0A1H4HFN7"/>
<gene>
    <name evidence="2" type="ORF">SAMN05421743_12837</name>
</gene>
<dbReference type="STRING" id="571932.SAMN05421743_12837"/>
<evidence type="ECO:0000256" key="1">
    <source>
        <dbReference type="SAM" id="Phobius"/>
    </source>
</evidence>
<dbReference type="OrthoDB" id="2440830at2"/>
<protein>
    <submittedName>
        <fullName evidence="2">Uncharacterized protein</fullName>
    </submittedName>
</protein>
<evidence type="ECO:0000313" key="2">
    <source>
        <dbReference type="EMBL" id="SEB20653.1"/>
    </source>
</evidence>
<name>A0A1H4HFN7_9BACI</name>
<organism evidence="2 3">
    <name type="scientific">Thalassobacillus cyri</name>
    <dbReference type="NCBI Taxonomy" id="571932"/>
    <lineage>
        <taxon>Bacteria</taxon>
        <taxon>Bacillati</taxon>
        <taxon>Bacillota</taxon>
        <taxon>Bacilli</taxon>
        <taxon>Bacillales</taxon>
        <taxon>Bacillaceae</taxon>
        <taxon>Thalassobacillus</taxon>
    </lineage>
</organism>
<feature type="transmembrane region" description="Helical" evidence="1">
    <location>
        <begin position="6"/>
        <end position="23"/>
    </location>
</feature>
<keyword evidence="1" id="KW-1133">Transmembrane helix</keyword>
<keyword evidence="1" id="KW-0812">Transmembrane</keyword>
<dbReference type="Proteomes" id="UP000198584">
    <property type="component" value="Unassembled WGS sequence"/>
</dbReference>
<accession>A0A1H4HFN7</accession>
<evidence type="ECO:0000313" key="3">
    <source>
        <dbReference type="Proteomes" id="UP000198584"/>
    </source>
</evidence>
<sequence length="78" mass="8884">MWPILGVVLVAAAIFFIEAPKLIKENKKKELGYFCFFLFAATMVSLIESMGKEPPNPLDLIQAFYAPVNTWLQNTLYK</sequence>
<reference evidence="2 3" key="1">
    <citation type="submission" date="2016-10" db="EMBL/GenBank/DDBJ databases">
        <authorList>
            <person name="de Groot N.N."/>
        </authorList>
    </citation>
    <scope>NUCLEOTIDE SEQUENCE [LARGE SCALE GENOMIC DNA]</scope>
    <source>
        <strain evidence="2 3">CCM7597</strain>
    </source>
</reference>
<keyword evidence="1" id="KW-0472">Membrane</keyword>
<dbReference type="RefSeq" id="WP_093046898.1">
    <property type="nucleotide sequence ID" value="NZ_FNQR01000028.1"/>
</dbReference>
<feature type="transmembrane region" description="Helical" evidence="1">
    <location>
        <begin position="30"/>
        <end position="47"/>
    </location>
</feature>